<reference evidence="2" key="1">
    <citation type="submission" date="2020-06" db="EMBL/GenBank/DDBJ databases">
        <title>WGS assembly of Ceratodon purpureus strain R40.</title>
        <authorList>
            <person name="Carey S.B."/>
            <person name="Jenkins J."/>
            <person name="Shu S."/>
            <person name="Lovell J.T."/>
            <person name="Sreedasyam A."/>
            <person name="Maumus F."/>
            <person name="Tiley G.P."/>
            <person name="Fernandez-Pozo N."/>
            <person name="Barry K."/>
            <person name="Chen C."/>
            <person name="Wang M."/>
            <person name="Lipzen A."/>
            <person name="Daum C."/>
            <person name="Saski C.A."/>
            <person name="Payton A.C."/>
            <person name="Mcbreen J.C."/>
            <person name="Conrad R.E."/>
            <person name="Kollar L.M."/>
            <person name="Olsson S."/>
            <person name="Huttunen S."/>
            <person name="Landis J.B."/>
            <person name="Wickett N.J."/>
            <person name="Johnson M.G."/>
            <person name="Rensing S.A."/>
            <person name="Grimwood J."/>
            <person name="Schmutz J."/>
            <person name="Mcdaniel S.F."/>
        </authorList>
    </citation>
    <scope>NUCLEOTIDE SEQUENCE</scope>
    <source>
        <strain evidence="2">R40</strain>
    </source>
</reference>
<evidence type="ECO:0000256" key="1">
    <source>
        <dbReference type="SAM" id="Phobius"/>
    </source>
</evidence>
<keyword evidence="1" id="KW-1133">Transmembrane helix</keyword>
<keyword evidence="3" id="KW-1185">Reference proteome</keyword>
<organism evidence="2 3">
    <name type="scientific">Ceratodon purpureus</name>
    <name type="common">Fire moss</name>
    <name type="synonym">Dicranum purpureum</name>
    <dbReference type="NCBI Taxonomy" id="3225"/>
    <lineage>
        <taxon>Eukaryota</taxon>
        <taxon>Viridiplantae</taxon>
        <taxon>Streptophyta</taxon>
        <taxon>Embryophyta</taxon>
        <taxon>Bryophyta</taxon>
        <taxon>Bryophytina</taxon>
        <taxon>Bryopsida</taxon>
        <taxon>Dicranidae</taxon>
        <taxon>Pseudoditrichales</taxon>
        <taxon>Ditrichaceae</taxon>
        <taxon>Ceratodon</taxon>
    </lineage>
</organism>
<feature type="transmembrane region" description="Helical" evidence="1">
    <location>
        <begin position="50"/>
        <end position="70"/>
    </location>
</feature>
<accession>A0A8T0IYQ4</accession>
<gene>
    <name evidence="2" type="ORF">KC19_2G170900</name>
</gene>
<keyword evidence="1" id="KW-0812">Transmembrane</keyword>
<comment type="caution">
    <text evidence="2">The sequence shown here is derived from an EMBL/GenBank/DDBJ whole genome shotgun (WGS) entry which is preliminary data.</text>
</comment>
<name>A0A8T0IYQ4_CERPU</name>
<proteinExistence type="predicted"/>
<protein>
    <submittedName>
        <fullName evidence="2">Uncharacterized protein</fullName>
    </submittedName>
</protein>
<dbReference type="Proteomes" id="UP000822688">
    <property type="component" value="Chromosome 2"/>
</dbReference>
<sequence>MQDPEIQRILPDPIMRQVCHARVMFPSFFPMNTFGTLATTVVRFDLVTKLLSYGVSIVDAVSIFVGIFILDIVKGYSRLGGSPHVYFCQTTRHSFHVTLLYGNVDVSRYKFQIA</sequence>
<dbReference type="AlphaFoldDB" id="A0A8T0IYQ4"/>
<evidence type="ECO:0000313" key="2">
    <source>
        <dbReference type="EMBL" id="KAG0587523.1"/>
    </source>
</evidence>
<keyword evidence="1" id="KW-0472">Membrane</keyword>
<dbReference type="EMBL" id="CM026422">
    <property type="protein sequence ID" value="KAG0587523.1"/>
    <property type="molecule type" value="Genomic_DNA"/>
</dbReference>
<evidence type="ECO:0000313" key="3">
    <source>
        <dbReference type="Proteomes" id="UP000822688"/>
    </source>
</evidence>